<organism evidence="1 2">
    <name type="scientific">Caerostris extrusa</name>
    <name type="common">Bark spider</name>
    <name type="synonym">Caerostris bankana</name>
    <dbReference type="NCBI Taxonomy" id="172846"/>
    <lineage>
        <taxon>Eukaryota</taxon>
        <taxon>Metazoa</taxon>
        <taxon>Ecdysozoa</taxon>
        <taxon>Arthropoda</taxon>
        <taxon>Chelicerata</taxon>
        <taxon>Arachnida</taxon>
        <taxon>Araneae</taxon>
        <taxon>Araneomorphae</taxon>
        <taxon>Entelegynae</taxon>
        <taxon>Araneoidea</taxon>
        <taxon>Araneidae</taxon>
        <taxon>Caerostris</taxon>
    </lineage>
</organism>
<dbReference type="AlphaFoldDB" id="A0AAV4WYU8"/>
<dbReference type="Proteomes" id="UP001054945">
    <property type="component" value="Unassembled WGS sequence"/>
</dbReference>
<gene>
    <name evidence="1" type="ORF">CEXT_715281</name>
</gene>
<evidence type="ECO:0000313" key="1">
    <source>
        <dbReference type="EMBL" id="GIY87523.1"/>
    </source>
</evidence>
<comment type="caution">
    <text evidence="1">The sequence shown here is derived from an EMBL/GenBank/DDBJ whole genome shotgun (WGS) entry which is preliminary data.</text>
</comment>
<accession>A0AAV4WYU8</accession>
<reference evidence="1 2" key="1">
    <citation type="submission" date="2021-06" db="EMBL/GenBank/DDBJ databases">
        <title>Caerostris extrusa draft genome.</title>
        <authorList>
            <person name="Kono N."/>
            <person name="Arakawa K."/>
        </authorList>
    </citation>
    <scope>NUCLEOTIDE SEQUENCE [LARGE SCALE GENOMIC DNA]</scope>
</reference>
<protein>
    <recommendedName>
        <fullName evidence="3">Reverse transcriptase domain-containing protein</fullName>
    </recommendedName>
</protein>
<keyword evidence="2" id="KW-1185">Reference proteome</keyword>
<dbReference type="EMBL" id="BPLR01016948">
    <property type="protein sequence ID" value="GIY87523.1"/>
    <property type="molecule type" value="Genomic_DNA"/>
</dbReference>
<evidence type="ECO:0000313" key="2">
    <source>
        <dbReference type="Proteomes" id="UP001054945"/>
    </source>
</evidence>
<evidence type="ECO:0008006" key="3">
    <source>
        <dbReference type="Google" id="ProtNLM"/>
    </source>
</evidence>
<proteinExistence type="predicted"/>
<sequence>MAKLMERMIVNKLNLLLETYGLLCNERSTGDQVIHLRQMVKHSLDTKKVMTAVYIDFKSAYGSFWRKKMIQKLKEIGMEVTASEYLIKKLELLQNQALWLIVGAVKTAPINSMLLLANNRPIQIIIEERALAFYERLTRIDVWDCYENRAI</sequence>
<name>A0AAV4WYU8_CAEEX</name>